<dbReference type="AlphaFoldDB" id="A0A381Z1B6"/>
<dbReference type="InterPro" id="IPR025824">
    <property type="entry name" value="OB-fold_nuc-bd_dom"/>
</dbReference>
<feature type="non-terminal residue" evidence="7">
    <location>
        <position position="440"/>
    </location>
</feature>
<dbReference type="CDD" id="cd04489">
    <property type="entry name" value="ExoVII_LU_OBF"/>
    <property type="match status" value="1"/>
</dbReference>
<dbReference type="GO" id="GO:0003676">
    <property type="term" value="F:nucleic acid binding"/>
    <property type="evidence" value="ECO:0007669"/>
    <property type="project" value="InterPro"/>
</dbReference>
<gene>
    <name evidence="7" type="ORF">METZ01_LOCUS135899</name>
</gene>
<feature type="domain" description="Exonuclease VII large subunit C-terminal" evidence="5">
    <location>
        <begin position="127"/>
        <end position="439"/>
    </location>
</feature>
<evidence type="ECO:0000256" key="4">
    <source>
        <dbReference type="ARBA" id="ARBA00022839"/>
    </source>
</evidence>
<keyword evidence="1" id="KW-0963">Cytoplasm</keyword>
<dbReference type="EMBL" id="UINC01019591">
    <property type="protein sequence ID" value="SVA83045.1"/>
    <property type="molecule type" value="Genomic_DNA"/>
</dbReference>
<evidence type="ECO:0000259" key="6">
    <source>
        <dbReference type="Pfam" id="PF13742"/>
    </source>
</evidence>
<dbReference type="PANTHER" id="PTHR30008">
    <property type="entry name" value="EXODEOXYRIBONUCLEASE 7 LARGE SUBUNIT"/>
    <property type="match status" value="1"/>
</dbReference>
<dbReference type="InterPro" id="IPR003753">
    <property type="entry name" value="Exonuc_VII_L"/>
</dbReference>
<dbReference type="InterPro" id="IPR020579">
    <property type="entry name" value="Exonuc_VII_lsu_C"/>
</dbReference>
<protein>
    <submittedName>
        <fullName evidence="7">Uncharacterized protein</fullName>
    </submittedName>
</protein>
<sequence>MDSEILQEHIYSVSELNDEVASLLGINFGIVWIEGEISNYMKSAAGHSYFSLKDPTSSVRCAMFRIQNQSLNFELQDGQHILAKVKVGLYQARGEYQLIVEYAEQAGEGLLRQKFELLKKKLEAEGLFESIHKQTLPSIPTKIGIISSPKSAAIQDIFKTIKRRFNLVELLVYPTLVQGQEATKQICQAIDVANHRDECSVIILARGGGSLEDLWCFNEEAVARAIFESSIPIITGIGHETDTTIADMVSDLRAPTPTGAAEMILPEATELINAFTALSRQITQAFSLLLKKLHNVLMQDQIKLEEHHPKTQLQQHSQRLDALQQKIQTMPNAYINILHSSLNNKINALAMQNPKFTIDAMSRDLKDVNHHLSLFTQHVFNKRQQQFSIAIAKLDGISPLQALSRGYAYVINDQTGQHVKSLSAINKGSKLTTRLHDGSF</sequence>
<evidence type="ECO:0000256" key="2">
    <source>
        <dbReference type="ARBA" id="ARBA00022722"/>
    </source>
</evidence>
<evidence type="ECO:0000256" key="3">
    <source>
        <dbReference type="ARBA" id="ARBA00022801"/>
    </source>
</evidence>
<reference evidence="7" key="1">
    <citation type="submission" date="2018-05" db="EMBL/GenBank/DDBJ databases">
        <authorList>
            <person name="Lanie J.A."/>
            <person name="Ng W.-L."/>
            <person name="Kazmierczak K.M."/>
            <person name="Andrzejewski T.M."/>
            <person name="Davidsen T.M."/>
            <person name="Wayne K.J."/>
            <person name="Tettelin H."/>
            <person name="Glass J.I."/>
            <person name="Rusch D."/>
            <person name="Podicherti R."/>
            <person name="Tsui H.-C.T."/>
            <person name="Winkler M.E."/>
        </authorList>
    </citation>
    <scope>NUCLEOTIDE SEQUENCE</scope>
</reference>
<keyword evidence="3" id="KW-0378">Hydrolase</keyword>
<evidence type="ECO:0000256" key="1">
    <source>
        <dbReference type="ARBA" id="ARBA00022490"/>
    </source>
</evidence>
<dbReference type="PANTHER" id="PTHR30008:SF0">
    <property type="entry name" value="EXODEOXYRIBONUCLEASE 7 LARGE SUBUNIT"/>
    <property type="match status" value="1"/>
</dbReference>
<proteinExistence type="inferred from homology"/>
<evidence type="ECO:0000313" key="7">
    <source>
        <dbReference type="EMBL" id="SVA83045.1"/>
    </source>
</evidence>
<keyword evidence="4" id="KW-0269">Exonuclease</keyword>
<accession>A0A381Z1B6</accession>
<keyword evidence="2" id="KW-0540">Nuclease</keyword>
<feature type="non-terminal residue" evidence="7">
    <location>
        <position position="1"/>
    </location>
</feature>
<dbReference type="Pfam" id="PF02601">
    <property type="entry name" value="Exonuc_VII_L"/>
    <property type="match status" value="1"/>
</dbReference>
<organism evidence="7">
    <name type="scientific">marine metagenome</name>
    <dbReference type="NCBI Taxonomy" id="408172"/>
    <lineage>
        <taxon>unclassified sequences</taxon>
        <taxon>metagenomes</taxon>
        <taxon>ecological metagenomes</taxon>
    </lineage>
</organism>
<dbReference type="GO" id="GO:0006308">
    <property type="term" value="P:DNA catabolic process"/>
    <property type="evidence" value="ECO:0007669"/>
    <property type="project" value="InterPro"/>
</dbReference>
<evidence type="ECO:0000259" key="5">
    <source>
        <dbReference type="Pfam" id="PF02601"/>
    </source>
</evidence>
<dbReference type="GO" id="GO:0009318">
    <property type="term" value="C:exodeoxyribonuclease VII complex"/>
    <property type="evidence" value="ECO:0007669"/>
    <property type="project" value="InterPro"/>
</dbReference>
<dbReference type="GO" id="GO:0008855">
    <property type="term" value="F:exodeoxyribonuclease VII activity"/>
    <property type="evidence" value="ECO:0007669"/>
    <property type="project" value="InterPro"/>
</dbReference>
<dbReference type="NCBIfam" id="TIGR00237">
    <property type="entry name" value="xseA"/>
    <property type="match status" value="1"/>
</dbReference>
<feature type="domain" description="OB-fold nucleic acid binding" evidence="6">
    <location>
        <begin position="11"/>
        <end position="102"/>
    </location>
</feature>
<dbReference type="Pfam" id="PF13742">
    <property type="entry name" value="tRNA_anti_2"/>
    <property type="match status" value="1"/>
</dbReference>
<dbReference type="HAMAP" id="MF_00378">
    <property type="entry name" value="Exonuc_7_L"/>
    <property type="match status" value="1"/>
</dbReference>
<name>A0A381Z1B6_9ZZZZ</name>